<dbReference type="GO" id="GO:0001671">
    <property type="term" value="F:ATPase activator activity"/>
    <property type="evidence" value="ECO:0007669"/>
    <property type="project" value="InterPro"/>
</dbReference>
<comment type="similarity">
    <text evidence="1">Belongs to the TFB2 family.</text>
</comment>
<dbReference type="OrthoDB" id="364513at2759"/>
<keyword evidence="1" id="KW-0805">Transcription regulation</keyword>
<dbReference type="GO" id="GO:0005675">
    <property type="term" value="C:transcription factor TFIIH holo complex"/>
    <property type="evidence" value="ECO:0007669"/>
    <property type="project" value="TreeGrafter"/>
</dbReference>
<dbReference type="GO" id="GO:0003690">
    <property type="term" value="F:double-stranded DNA binding"/>
    <property type="evidence" value="ECO:0007669"/>
    <property type="project" value="TreeGrafter"/>
</dbReference>
<comment type="subcellular location">
    <subcellularLocation>
        <location evidence="1">Nucleus</location>
    </subcellularLocation>
</comment>
<sequence length="556" mass="60013">MSSAAAASPAPATVASSQTGGSCRAPDLSVFAQQVLTCPQRAALVRDCPALLLYVYQYVVACLTAGRRPCDPLQGTYREDSLCALLGVADTEALYQHIFAATDEPARPPAARGQEAATAEELWGTLRRALELLWQPSAYLEDGTAGPPPDLRFLYEVNGKVRFHFPDTTVYGRGIPLTATSLQNALEESGRQLRCVLSCALAGSAEGLRGAAALCQMVQASRLTPPLRAGSRPDGAEADLVTPEGIHFCMLSPQRQWWVLLSAALDRVVDVAQAAAVSRPLLWQLLAVLALLDTTQYVFHFPSRGEDAAANQLISRLTEVGLVYLIKREDRKCVVLSPHLRHALDWHSTAPLCAASLIAAPGSGAADGPVRMRREDTDTIITETNFRLYAYSANEGLLQIVGQFAEREEAVAQSALVAFRVTRDSFARALRKGISAAQVLTFLSLKAHPSMRQRYGAEPHAGARWAAADGPGAPTELAVPQSFCDQLLTWEREFSRVVFQKHLVLLRNLSGEQQAFVADYLTHMGEAAAVVHAEAGMLVVQAACYQRLLAPYIAAG</sequence>
<accession>S9U7V0</accession>
<gene>
    <name evidence="3" type="ORF">STCU_06059</name>
</gene>
<feature type="region of interest" description="Disordered" evidence="2">
    <location>
        <begin position="1"/>
        <end position="20"/>
    </location>
</feature>
<dbReference type="InterPro" id="IPR004598">
    <property type="entry name" value="TFIIH_p52/Tfb2"/>
</dbReference>
<comment type="caution">
    <text evidence="3">The sequence shown here is derived from an EMBL/GenBank/DDBJ whole genome shotgun (WGS) entry which is preliminary data.</text>
</comment>
<dbReference type="GO" id="GO:0006289">
    <property type="term" value="P:nucleotide-excision repair"/>
    <property type="evidence" value="ECO:0007669"/>
    <property type="project" value="InterPro"/>
</dbReference>
<dbReference type="AlphaFoldDB" id="S9U7V0"/>
<dbReference type="PANTHER" id="PTHR13152">
    <property type="entry name" value="TFIIH, POLYPEPTIDE 4"/>
    <property type="match status" value="1"/>
</dbReference>
<evidence type="ECO:0000256" key="1">
    <source>
        <dbReference type="RuleBase" id="RU364024"/>
    </source>
</evidence>
<dbReference type="Proteomes" id="UP000015354">
    <property type="component" value="Unassembled WGS sequence"/>
</dbReference>
<keyword evidence="3" id="KW-0648">Protein biosynthesis</keyword>
<keyword evidence="1" id="KW-0227">DNA damage</keyword>
<keyword evidence="4" id="KW-1185">Reference proteome</keyword>
<evidence type="ECO:0000256" key="2">
    <source>
        <dbReference type="SAM" id="MobiDB-lite"/>
    </source>
</evidence>
<comment type="function">
    <text evidence="1">Component of the general transcription and DNA repair factor IIH (TFIIH) core complex which is involved in general and transcription-coupled nucleotide excision repair (NER) of damaged DNA.</text>
</comment>
<name>S9U7V0_9TRYP</name>
<organism evidence="3 4">
    <name type="scientific">Strigomonas culicis</name>
    <dbReference type="NCBI Taxonomy" id="28005"/>
    <lineage>
        <taxon>Eukaryota</taxon>
        <taxon>Discoba</taxon>
        <taxon>Euglenozoa</taxon>
        <taxon>Kinetoplastea</taxon>
        <taxon>Metakinetoplastina</taxon>
        <taxon>Trypanosomatida</taxon>
        <taxon>Trypanosomatidae</taxon>
        <taxon>Strigomonadinae</taxon>
        <taxon>Strigomonas</taxon>
    </lineage>
</organism>
<keyword evidence="1" id="KW-0804">Transcription</keyword>
<evidence type="ECO:0000313" key="3">
    <source>
        <dbReference type="EMBL" id="EPY26827.1"/>
    </source>
</evidence>
<keyword evidence="1" id="KW-0539">Nucleus</keyword>
<reference evidence="3 4" key="1">
    <citation type="journal article" date="2013" name="PLoS ONE">
        <title>Predicting the Proteins of Angomonas deanei, Strigomonas culicis and Their Respective Endosymbionts Reveals New Aspects of the Trypanosomatidae Family.</title>
        <authorList>
            <person name="Motta M.C."/>
            <person name="Martins A.C."/>
            <person name="de Souza S.S."/>
            <person name="Catta-Preta C.M."/>
            <person name="Silva R."/>
            <person name="Klein C.C."/>
            <person name="de Almeida L.G."/>
            <person name="de Lima Cunha O."/>
            <person name="Ciapina L.P."/>
            <person name="Brocchi M."/>
            <person name="Colabardini A.C."/>
            <person name="de Araujo Lima B."/>
            <person name="Machado C.R."/>
            <person name="de Almeida Soares C.M."/>
            <person name="Probst C.M."/>
            <person name="de Menezes C.B."/>
            <person name="Thompson C.E."/>
            <person name="Bartholomeu D.C."/>
            <person name="Gradia D.F."/>
            <person name="Pavoni D.P."/>
            <person name="Grisard E.C."/>
            <person name="Fantinatti-Garboggini F."/>
            <person name="Marchini F.K."/>
            <person name="Rodrigues-Luiz G.F."/>
            <person name="Wagner G."/>
            <person name="Goldman G.H."/>
            <person name="Fietto J.L."/>
            <person name="Elias M.C."/>
            <person name="Goldman M.H."/>
            <person name="Sagot M.F."/>
            <person name="Pereira M."/>
            <person name="Stoco P.H."/>
            <person name="de Mendonca-Neto R.P."/>
            <person name="Teixeira S.M."/>
            <person name="Maciel T.E."/>
            <person name="de Oliveira Mendes T.A."/>
            <person name="Urmenyi T.P."/>
            <person name="de Souza W."/>
            <person name="Schenkman S."/>
            <person name="de Vasconcelos A.T."/>
        </authorList>
    </citation>
    <scope>NUCLEOTIDE SEQUENCE [LARGE SCALE GENOMIC DNA]</scope>
</reference>
<dbReference type="GO" id="GO:0000439">
    <property type="term" value="C:transcription factor TFIIH core complex"/>
    <property type="evidence" value="ECO:0007669"/>
    <property type="project" value="InterPro"/>
</dbReference>
<protein>
    <recommendedName>
        <fullName evidence="1">General transcription factor IIH subunit 4</fullName>
    </recommendedName>
</protein>
<keyword evidence="1" id="KW-0234">DNA repair</keyword>
<evidence type="ECO:0000313" key="4">
    <source>
        <dbReference type="Proteomes" id="UP000015354"/>
    </source>
</evidence>
<dbReference type="EMBL" id="ATMH01006059">
    <property type="protein sequence ID" value="EPY26827.1"/>
    <property type="molecule type" value="Genomic_DNA"/>
</dbReference>
<dbReference type="GO" id="GO:0003743">
    <property type="term" value="F:translation initiation factor activity"/>
    <property type="evidence" value="ECO:0007669"/>
    <property type="project" value="UniProtKB-KW"/>
</dbReference>
<feature type="compositionally biased region" description="Low complexity" evidence="2">
    <location>
        <begin position="1"/>
        <end position="17"/>
    </location>
</feature>
<dbReference type="PANTHER" id="PTHR13152:SF0">
    <property type="entry name" value="GENERAL TRANSCRIPTION FACTOR IIH SUBUNIT 4"/>
    <property type="match status" value="1"/>
</dbReference>
<dbReference type="Pfam" id="PF03849">
    <property type="entry name" value="Tfb2"/>
    <property type="match status" value="1"/>
</dbReference>
<keyword evidence="3" id="KW-0396">Initiation factor</keyword>
<proteinExistence type="inferred from homology"/>